<dbReference type="InterPro" id="IPR018704">
    <property type="entry name" value="SecYEG/CpoB_TPR"/>
</dbReference>
<dbReference type="RefSeq" id="WP_188583946.1">
    <property type="nucleotide sequence ID" value="NZ_BMCT01000012.1"/>
</dbReference>
<feature type="region of interest" description="Disordered" evidence="1">
    <location>
        <begin position="215"/>
        <end position="238"/>
    </location>
</feature>
<keyword evidence="2" id="KW-1133">Transmembrane helix</keyword>
<dbReference type="Pfam" id="PF09976">
    <property type="entry name" value="TPR_21"/>
    <property type="match status" value="1"/>
</dbReference>
<sequence>MTDIFHEIDEDLRRERYTRLWNRYGIYLIALVVLVIAGTGAYSGYRWWTLKQAHTASAKFEAAAKLSSDGKHQEAEAAFDALAKEAPAGYRTLARFRAASELAQRDAGAAVAAFDTLAADASLTTSERDLARIRAGLLLVDTGTVDAVKQRLQQVADGQGALRSAARELIALAQYKAGDLKAANATATAITEDQEAPGGVRSRAMLLKTLTAPVDATPSAASSSPAAPTPAAGSTATQ</sequence>
<name>A0A917CFL7_9HYPH</name>
<keyword evidence="2" id="KW-0812">Transmembrane</keyword>
<evidence type="ECO:0000256" key="1">
    <source>
        <dbReference type="SAM" id="MobiDB-lite"/>
    </source>
</evidence>
<reference evidence="4" key="2">
    <citation type="submission" date="2020-09" db="EMBL/GenBank/DDBJ databases">
        <authorList>
            <person name="Sun Q."/>
            <person name="Sedlacek I."/>
        </authorList>
    </citation>
    <scope>NUCLEOTIDE SEQUENCE</scope>
    <source>
        <strain evidence="4">CCM 7897</strain>
    </source>
</reference>
<evidence type="ECO:0000256" key="2">
    <source>
        <dbReference type="SAM" id="Phobius"/>
    </source>
</evidence>
<keyword evidence="2" id="KW-0472">Membrane</keyword>
<dbReference type="Proteomes" id="UP000606044">
    <property type="component" value="Unassembled WGS sequence"/>
</dbReference>
<reference evidence="4" key="1">
    <citation type="journal article" date="2014" name="Int. J. Syst. Evol. Microbiol.">
        <title>Complete genome sequence of Corynebacterium casei LMG S-19264T (=DSM 44701T), isolated from a smear-ripened cheese.</title>
        <authorList>
            <consortium name="US DOE Joint Genome Institute (JGI-PGF)"/>
            <person name="Walter F."/>
            <person name="Albersmeier A."/>
            <person name="Kalinowski J."/>
            <person name="Ruckert C."/>
        </authorList>
    </citation>
    <scope>NUCLEOTIDE SEQUENCE</scope>
    <source>
        <strain evidence="4">CCM 7897</strain>
    </source>
</reference>
<evidence type="ECO:0000259" key="3">
    <source>
        <dbReference type="Pfam" id="PF09976"/>
    </source>
</evidence>
<evidence type="ECO:0000313" key="5">
    <source>
        <dbReference type="Proteomes" id="UP000606044"/>
    </source>
</evidence>
<feature type="domain" description="Ancillary SecYEG translocon subunit/Cell division coordinator CpoB TPR" evidence="3">
    <location>
        <begin position="20"/>
        <end position="176"/>
    </location>
</feature>
<organism evidence="4 5">
    <name type="scientific">Azorhizobium oxalatiphilum</name>
    <dbReference type="NCBI Taxonomy" id="980631"/>
    <lineage>
        <taxon>Bacteria</taxon>
        <taxon>Pseudomonadati</taxon>
        <taxon>Pseudomonadota</taxon>
        <taxon>Alphaproteobacteria</taxon>
        <taxon>Hyphomicrobiales</taxon>
        <taxon>Xanthobacteraceae</taxon>
        <taxon>Azorhizobium</taxon>
    </lineage>
</organism>
<feature type="transmembrane region" description="Helical" evidence="2">
    <location>
        <begin position="24"/>
        <end position="45"/>
    </location>
</feature>
<comment type="caution">
    <text evidence="4">The sequence shown here is derived from an EMBL/GenBank/DDBJ whole genome shotgun (WGS) entry which is preliminary data.</text>
</comment>
<keyword evidence="5" id="KW-1185">Reference proteome</keyword>
<dbReference type="AlphaFoldDB" id="A0A917CFL7"/>
<accession>A0A917CFL7</accession>
<protein>
    <recommendedName>
        <fullName evidence="3">Ancillary SecYEG translocon subunit/Cell division coordinator CpoB TPR domain-containing protein</fullName>
    </recommendedName>
</protein>
<dbReference type="EMBL" id="BMCT01000012">
    <property type="protein sequence ID" value="GGF86982.1"/>
    <property type="molecule type" value="Genomic_DNA"/>
</dbReference>
<evidence type="ECO:0000313" key="4">
    <source>
        <dbReference type="EMBL" id="GGF86982.1"/>
    </source>
</evidence>
<proteinExistence type="predicted"/>
<gene>
    <name evidence="4" type="ORF">GCM10007301_53580</name>
</gene>